<evidence type="ECO:0000313" key="3">
    <source>
        <dbReference type="Proteomes" id="UP000580250"/>
    </source>
</evidence>
<evidence type="ECO:0000256" key="1">
    <source>
        <dbReference type="SAM" id="SignalP"/>
    </source>
</evidence>
<comment type="caution">
    <text evidence="2">The sequence shown here is derived from an EMBL/GenBank/DDBJ whole genome shotgun (WGS) entry which is preliminary data.</text>
</comment>
<sequence>MIKIAFFLTFIFCVIKINSATENEKSLAVDDFSTLIRAKRSWPSDVPGLEDCFGKYAYDDCKHRMECCEKHHSTSCTC</sequence>
<gene>
    <name evidence="2" type="ORF">MENT_LOCUS19971</name>
</gene>
<dbReference type="Proteomes" id="UP000580250">
    <property type="component" value="Unassembled WGS sequence"/>
</dbReference>
<dbReference type="EMBL" id="CAJEWN010000143">
    <property type="protein sequence ID" value="CAD2168594.1"/>
    <property type="molecule type" value="Genomic_DNA"/>
</dbReference>
<name>A0A6V7V102_MELEN</name>
<organism evidence="2 3">
    <name type="scientific">Meloidogyne enterolobii</name>
    <name type="common">Root-knot nematode worm</name>
    <name type="synonym">Meloidogyne mayaguensis</name>
    <dbReference type="NCBI Taxonomy" id="390850"/>
    <lineage>
        <taxon>Eukaryota</taxon>
        <taxon>Metazoa</taxon>
        <taxon>Ecdysozoa</taxon>
        <taxon>Nematoda</taxon>
        <taxon>Chromadorea</taxon>
        <taxon>Rhabditida</taxon>
        <taxon>Tylenchina</taxon>
        <taxon>Tylenchomorpha</taxon>
        <taxon>Tylenchoidea</taxon>
        <taxon>Meloidogynidae</taxon>
        <taxon>Meloidogyninae</taxon>
        <taxon>Meloidogyne</taxon>
    </lineage>
</organism>
<accession>A0A6V7V102</accession>
<proteinExistence type="predicted"/>
<protein>
    <submittedName>
        <fullName evidence="2">Uncharacterized protein</fullName>
    </submittedName>
</protein>
<keyword evidence="1" id="KW-0732">Signal</keyword>
<feature type="chain" id="PRO_5027709479" evidence="1">
    <location>
        <begin position="21"/>
        <end position="78"/>
    </location>
</feature>
<evidence type="ECO:0000313" key="2">
    <source>
        <dbReference type="EMBL" id="CAD2168594.1"/>
    </source>
</evidence>
<feature type="signal peptide" evidence="1">
    <location>
        <begin position="1"/>
        <end position="20"/>
    </location>
</feature>
<reference evidence="2 3" key="1">
    <citation type="submission" date="2020-08" db="EMBL/GenBank/DDBJ databases">
        <authorList>
            <person name="Koutsovoulos G."/>
            <person name="Danchin GJ E."/>
        </authorList>
    </citation>
    <scope>NUCLEOTIDE SEQUENCE [LARGE SCALE GENOMIC DNA]</scope>
</reference>
<dbReference type="AlphaFoldDB" id="A0A6V7V102"/>